<comment type="similarity">
    <text evidence="1 4">Belongs to the plant dirigent protein family.</text>
</comment>
<name>A0A6P4DMM2_ARADU</name>
<accession>A0A6P4DMM2</accession>
<dbReference type="SMR" id="A0A6P4DMM2"/>
<dbReference type="GeneID" id="107492752"/>
<reference evidence="6" key="2">
    <citation type="submission" date="2025-08" db="UniProtKB">
        <authorList>
            <consortium name="RefSeq"/>
        </authorList>
    </citation>
    <scope>IDENTIFICATION</scope>
    <source>
        <tissue evidence="6">Whole plant</tissue>
    </source>
</reference>
<keyword evidence="4" id="KW-0052">Apoplast</keyword>
<dbReference type="Pfam" id="PF03018">
    <property type="entry name" value="Dirigent"/>
    <property type="match status" value="1"/>
</dbReference>
<dbReference type="PANTHER" id="PTHR21495">
    <property type="entry name" value="NUCLEOPORIN-RELATED"/>
    <property type="match status" value="1"/>
</dbReference>
<dbReference type="AlphaFoldDB" id="A0A6P4DMM2"/>
<evidence type="ECO:0000256" key="3">
    <source>
        <dbReference type="ARBA" id="ARBA00022525"/>
    </source>
</evidence>
<feature type="chain" id="PRO_5028515603" description="Dirigent protein" evidence="4">
    <location>
        <begin position="24"/>
        <end position="191"/>
    </location>
</feature>
<protein>
    <recommendedName>
        <fullName evidence="4">Dirigent protein</fullName>
    </recommendedName>
</protein>
<dbReference type="RefSeq" id="XP_015969295.1">
    <property type="nucleotide sequence ID" value="XM_016113809.3"/>
</dbReference>
<evidence type="ECO:0000313" key="5">
    <source>
        <dbReference type="Proteomes" id="UP000515211"/>
    </source>
</evidence>
<feature type="signal peptide" evidence="4">
    <location>
        <begin position="1"/>
        <end position="23"/>
    </location>
</feature>
<dbReference type="GO" id="GO:0048046">
    <property type="term" value="C:apoplast"/>
    <property type="evidence" value="ECO:0007669"/>
    <property type="project" value="UniProtKB-SubCell"/>
</dbReference>
<dbReference type="Gene3D" id="2.40.480.10">
    <property type="entry name" value="Allene oxide cyclase-like"/>
    <property type="match status" value="1"/>
</dbReference>
<proteinExistence type="inferred from homology"/>
<reference evidence="5" key="1">
    <citation type="journal article" date="2016" name="Nat. Genet.">
        <title>The genome sequences of Arachis duranensis and Arachis ipaensis, the diploid ancestors of cultivated peanut.</title>
        <authorList>
            <person name="Bertioli D.J."/>
            <person name="Cannon S.B."/>
            <person name="Froenicke L."/>
            <person name="Huang G."/>
            <person name="Farmer A.D."/>
            <person name="Cannon E.K."/>
            <person name="Liu X."/>
            <person name="Gao D."/>
            <person name="Clevenger J."/>
            <person name="Dash S."/>
            <person name="Ren L."/>
            <person name="Moretzsohn M.C."/>
            <person name="Shirasawa K."/>
            <person name="Huang W."/>
            <person name="Vidigal B."/>
            <person name="Abernathy B."/>
            <person name="Chu Y."/>
            <person name="Niederhuth C.E."/>
            <person name="Umale P."/>
            <person name="Araujo A.C."/>
            <person name="Kozik A."/>
            <person name="Kim K.D."/>
            <person name="Burow M.D."/>
            <person name="Varshney R.K."/>
            <person name="Wang X."/>
            <person name="Zhang X."/>
            <person name="Barkley N."/>
            <person name="Guimaraes P.M."/>
            <person name="Isobe S."/>
            <person name="Guo B."/>
            <person name="Liao B."/>
            <person name="Stalker H.T."/>
            <person name="Schmitz R.J."/>
            <person name="Scheffler B.E."/>
            <person name="Leal-Bertioli S.C."/>
            <person name="Xun X."/>
            <person name="Jackson S.A."/>
            <person name="Michelmore R."/>
            <person name="Ozias-Akins P."/>
        </authorList>
    </citation>
    <scope>NUCLEOTIDE SEQUENCE [LARGE SCALE GENOMIC DNA]</scope>
    <source>
        <strain evidence="5">cv. V14167</strain>
    </source>
</reference>
<evidence type="ECO:0000256" key="4">
    <source>
        <dbReference type="RuleBase" id="RU363099"/>
    </source>
</evidence>
<dbReference type="InterPro" id="IPR044859">
    <property type="entry name" value="Allene_oxi_cyc_Dirigent"/>
</dbReference>
<keyword evidence="5" id="KW-1185">Reference proteome</keyword>
<keyword evidence="3 4" id="KW-0964">Secreted</keyword>
<comment type="function">
    <text evidence="4">Dirigent proteins impart stereoselectivity on the phenoxy radical-coupling reaction, yielding optically active lignans from two molecules of coniferyl alcohol in the biosynthesis of lignans, flavonolignans, and alkaloids and thus plays a central role in plant secondary metabolism.</text>
</comment>
<evidence type="ECO:0000256" key="1">
    <source>
        <dbReference type="ARBA" id="ARBA00010746"/>
    </source>
</evidence>
<sequence length="191" mass="20642">MAKSKTLFSIFLVLVVILVTAKAQSFHQSISPASLGLQEEKLSHLRFYFHDVVSGPNPTALRVAQAQTTNNSATSFGAVDVIDDTLTIAPESNSKVVGKAQGIYAFASQDEIGLLMVMNLVFVEERLNGSTLSLLGRNTVSSPVREMSIVGGTGVFRFARGYAQAKTVSFTAQEAVVEYNVFVFHHDAILI</sequence>
<evidence type="ECO:0000256" key="2">
    <source>
        <dbReference type="ARBA" id="ARBA00011738"/>
    </source>
</evidence>
<dbReference type="GO" id="GO:0009699">
    <property type="term" value="P:phenylpropanoid biosynthetic process"/>
    <property type="evidence" value="ECO:0007669"/>
    <property type="project" value="UniProtKB-ARBA"/>
</dbReference>
<dbReference type="InterPro" id="IPR004265">
    <property type="entry name" value="Dirigent"/>
</dbReference>
<dbReference type="KEGG" id="adu:107492752"/>
<comment type="subcellular location">
    <subcellularLocation>
        <location evidence="4">Secreted</location>
        <location evidence="4">Extracellular space</location>
        <location evidence="4">Apoplast</location>
    </subcellularLocation>
</comment>
<dbReference type="Proteomes" id="UP000515211">
    <property type="component" value="Chromosome 6"/>
</dbReference>
<evidence type="ECO:0000313" key="6">
    <source>
        <dbReference type="RefSeq" id="XP_015969295.1"/>
    </source>
</evidence>
<organism evidence="5 6">
    <name type="scientific">Arachis duranensis</name>
    <name type="common">Wild peanut</name>
    <dbReference type="NCBI Taxonomy" id="130453"/>
    <lineage>
        <taxon>Eukaryota</taxon>
        <taxon>Viridiplantae</taxon>
        <taxon>Streptophyta</taxon>
        <taxon>Embryophyta</taxon>
        <taxon>Tracheophyta</taxon>
        <taxon>Spermatophyta</taxon>
        <taxon>Magnoliopsida</taxon>
        <taxon>eudicotyledons</taxon>
        <taxon>Gunneridae</taxon>
        <taxon>Pentapetalae</taxon>
        <taxon>rosids</taxon>
        <taxon>fabids</taxon>
        <taxon>Fabales</taxon>
        <taxon>Fabaceae</taxon>
        <taxon>Papilionoideae</taxon>
        <taxon>50 kb inversion clade</taxon>
        <taxon>dalbergioids sensu lato</taxon>
        <taxon>Dalbergieae</taxon>
        <taxon>Pterocarpus clade</taxon>
        <taxon>Arachis</taxon>
    </lineage>
</organism>
<keyword evidence="4" id="KW-0732">Signal</keyword>
<comment type="subunit">
    <text evidence="2 4">Homodimer.</text>
</comment>
<gene>
    <name evidence="6" type="primary">LOC107492752</name>
</gene>